<dbReference type="AlphaFoldDB" id="A0A7J7KJ82"/>
<dbReference type="Proteomes" id="UP000593567">
    <property type="component" value="Unassembled WGS sequence"/>
</dbReference>
<keyword evidence="2" id="KW-1185">Reference proteome</keyword>
<comment type="caution">
    <text evidence="1">The sequence shown here is derived from an EMBL/GenBank/DDBJ whole genome shotgun (WGS) entry which is preliminary data.</text>
</comment>
<accession>A0A7J7KJ82</accession>
<gene>
    <name evidence="1" type="ORF">EB796_002925</name>
</gene>
<sequence length="319" mass="35515">MVTCQEDELTPFPQTSAENMCHMMAEESCDILLGSTPMSVTPYCATAQGALAIDAYLLVTDETTPASNMTYNDRHVLPSTAYAISETDVVTYSTVDDVTSCVDGSSSSQIIVYNYVTKICMFVATRAVNINRFQRNYYATVFLPTVDCVYFQASLYKDEDCTLFSQEYQCGVSDGSTLLNKPPWNAPYLLRFNKKDCPQGYVLIYGECLIQTEDTLSENTWLVDNMHSLELVNMLVNTTATSVKTTFQLGSNEDPAVYISGLALWPFAYFSVAEEQAVQYFAEVGKLGAHETVNDSTKVPFGTWHGLYVRARDDEAHMV</sequence>
<evidence type="ECO:0000313" key="2">
    <source>
        <dbReference type="Proteomes" id="UP000593567"/>
    </source>
</evidence>
<protein>
    <submittedName>
        <fullName evidence="1">Uncharacterized protein</fullName>
    </submittedName>
</protein>
<name>A0A7J7KJ82_BUGNE</name>
<proteinExistence type="predicted"/>
<evidence type="ECO:0000313" key="1">
    <source>
        <dbReference type="EMBL" id="KAF6038772.1"/>
    </source>
</evidence>
<reference evidence="1" key="1">
    <citation type="submission" date="2020-06" db="EMBL/GenBank/DDBJ databases">
        <title>Draft genome of Bugula neritina, a colonial animal packing powerful symbionts and potential medicines.</title>
        <authorList>
            <person name="Rayko M."/>
        </authorList>
    </citation>
    <scope>NUCLEOTIDE SEQUENCE [LARGE SCALE GENOMIC DNA]</scope>
    <source>
        <strain evidence="1">Kwan_BN1</strain>
    </source>
</reference>
<organism evidence="1 2">
    <name type="scientific">Bugula neritina</name>
    <name type="common">Brown bryozoan</name>
    <name type="synonym">Sertularia neritina</name>
    <dbReference type="NCBI Taxonomy" id="10212"/>
    <lineage>
        <taxon>Eukaryota</taxon>
        <taxon>Metazoa</taxon>
        <taxon>Spiralia</taxon>
        <taxon>Lophotrochozoa</taxon>
        <taxon>Bryozoa</taxon>
        <taxon>Gymnolaemata</taxon>
        <taxon>Cheilostomatida</taxon>
        <taxon>Flustrina</taxon>
        <taxon>Buguloidea</taxon>
        <taxon>Bugulidae</taxon>
        <taxon>Bugula</taxon>
    </lineage>
</organism>
<dbReference type="EMBL" id="VXIV02000359">
    <property type="protein sequence ID" value="KAF6038772.1"/>
    <property type="molecule type" value="Genomic_DNA"/>
</dbReference>